<keyword evidence="13" id="KW-1185">Reference proteome</keyword>
<dbReference type="NCBIfam" id="TIGR01766">
    <property type="entry name" value="IS200/IS605 family accessory protein TnpB-like domain"/>
    <property type="match status" value="1"/>
</dbReference>
<reference evidence="12 13" key="1">
    <citation type="submission" date="2020-10" db="EMBL/GenBank/DDBJ databases">
        <authorList>
            <person name="Castelo-Branco R."/>
            <person name="Eusebio N."/>
            <person name="Adriana R."/>
            <person name="Vieira A."/>
            <person name="Brugerolle De Fraissinette N."/>
            <person name="Rezende De Castro R."/>
            <person name="Schneider M.P."/>
            <person name="Vasconcelos V."/>
            <person name="Leao P.N."/>
        </authorList>
    </citation>
    <scope>NUCLEOTIDE SEQUENCE [LARGE SCALE GENOMIC DNA]</scope>
    <source>
        <strain evidence="12 13">LEGE 06226</strain>
    </source>
</reference>
<evidence type="ECO:0000256" key="1">
    <source>
        <dbReference type="ARBA" id="ARBA00008761"/>
    </source>
</evidence>
<keyword evidence="8" id="KW-0175">Coiled coil</keyword>
<protein>
    <submittedName>
        <fullName evidence="12">Transposase</fullName>
    </submittedName>
</protein>
<sequence length="408" mass="47219">MKLRYRYRIYPTDQQKRLISQLFGCCRVVFNDALAYCQEQYRAGNKKPNSKELSKRLTDLKKTTEKQWLTEVSSIPLQQSLRDLEQAYSNFFKSCKGQRKGKKVKPPKFKKRKSKQSARFMDNGFKLYPNSDYIYIAKIGDIKVVWSRELPAVPSSTTLIKDSADRYFVSFVVEFNPQPLPENQNSVGIDLGITDFATLSNGEKVKSPKPLKKQLKRLRRLQRNLSRKQKGSNRREVARQKLARLHAKISDTRNDFLHQLSTRIIRENQTIVLEDLNVSGMMKNRKLARAISDLGWQYFRTMLEAKSVMYGRDFRVIDRWIPTSQLCSCCGFRGGKKELNIREWICLNCGTSHDRDINAAMNIKVAGGLSETLNRCGEKVRLSVKKAHLSEASTRPIFKQLSIFDLLK</sequence>
<evidence type="ECO:0000259" key="11">
    <source>
        <dbReference type="Pfam" id="PF12323"/>
    </source>
</evidence>
<keyword evidence="4" id="KW-0479">Metal-binding</keyword>
<dbReference type="Pfam" id="PF01385">
    <property type="entry name" value="OrfB_IS605"/>
    <property type="match status" value="1"/>
</dbReference>
<dbReference type="InterPro" id="IPR021027">
    <property type="entry name" value="Transposase_put_HTH"/>
</dbReference>
<keyword evidence="7" id="KW-0233">DNA recombination</keyword>
<dbReference type="NCBIfam" id="NF040570">
    <property type="entry name" value="guided_TnpB"/>
    <property type="match status" value="1"/>
</dbReference>
<evidence type="ECO:0000256" key="3">
    <source>
        <dbReference type="ARBA" id="ARBA00022578"/>
    </source>
</evidence>
<evidence type="ECO:0000256" key="4">
    <source>
        <dbReference type="ARBA" id="ARBA00022723"/>
    </source>
</evidence>
<evidence type="ECO:0000256" key="5">
    <source>
        <dbReference type="ARBA" id="ARBA00022833"/>
    </source>
</evidence>
<feature type="domain" description="Cas12f1-like TNB" evidence="10">
    <location>
        <begin position="296"/>
        <end position="363"/>
    </location>
</feature>
<feature type="domain" description="Transposase putative helix-turn-helix" evidence="11">
    <location>
        <begin position="1"/>
        <end position="46"/>
    </location>
</feature>
<evidence type="ECO:0000256" key="7">
    <source>
        <dbReference type="ARBA" id="ARBA00023172"/>
    </source>
</evidence>
<comment type="similarity">
    <text evidence="1">In the C-terminal section; belongs to the transposase 35 family.</text>
</comment>
<dbReference type="EMBL" id="JADEWU010000089">
    <property type="protein sequence ID" value="MBE9146246.1"/>
    <property type="molecule type" value="Genomic_DNA"/>
</dbReference>
<dbReference type="PANTHER" id="PTHR30405">
    <property type="entry name" value="TRANSPOSASE"/>
    <property type="match status" value="1"/>
</dbReference>
<evidence type="ECO:0000313" key="12">
    <source>
        <dbReference type="EMBL" id="MBE9146246.1"/>
    </source>
</evidence>
<accession>A0ABR9UJE9</accession>
<name>A0ABR9UJE9_9CYAN</name>
<dbReference type="Pfam" id="PF07282">
    <property type="entry name" value="Cas12f1-like_TNB"/>
    <property type="match status" value="1"/>
</dbReference>
<dbReference type="PANTHER" id="PTHR30405:SF25">
    <property type="entry name" value="RNA-GUIDED DNA ENDONUCLEASE INSQ-RELATED"/>
    <property type="match status" value="1"/>
</dbReference>
<organism evidence="12 13">
    <name type="scientific">Planktothrix mougeotii LEGE 06226</name>
    <dbReference type="NCBI Taxonomy" id="1828728"/>
    <lineage>
        <taxon>Bacteria</taxon>
        <taxon>Bacillati</taxon>
        <taxon>Cyanobacteriota</taxon>
        <taxon>Cyanophyceae</taxon>
        <taxon>Oscillatoriophycideae</taxon>
        <taxon>Oscillatoriales</taxon>
        <taxon>Microcoleaceae</taxon>
        <taxon>Planktothrix</taxon>
    </lineage>
</organism>
<comment type="similarity">
    <text evidence="2">In the N-terminal section; belongs to the transposase 2 family.</text>
</comment>
<keyword evidence="6" id="KW-0238">DNA-binding</keyword>
<evidence type="ECO:0000259" key="9">
    <source>
        <dbReference type="Pfam" id="PF01385"/>
    </source>
</evidence>
<dbReference type="InterPro" id="IPR010095">
    <property type="entry name" value="Cas12f1-like_TNB"/>
</dbReference>
<evidence type="ECO:0000256" key="6">
    <source>
        <dbReference type="ARBA" id="ARBA00023125"/>
    </source>
</evidence>
<feature type="domain" description="Probable transposase IS891/IS1136/IS1341" evidence="9">
    <location>
        <begin position="171"/>
        <end position="285"/>
    </location>
</feature>
<comment type="caution">
    <text evidence="12">The sequence shown here is derived from an EMBL/GenBank/DDBJ whole genome shotgun (WGS) entry which is preliminary data.</text>
</comment>
<dbReference type="Proteomes" id="UP000640725">
    <property type="component" value="Unassembled WGS sequence"/>
</dbReference>
<proteinExistence type="inferred from homology"/>
<feature type="coiled-coil region" evidence="8">
    <location>
        <begin position="211"/>
        <end position="255"/>
    </location>
</feature>
<dbReference type="RefSeq" id="WP_193871605.1">
    <property type="nucleotide sequence ID" value="NZ_JADEWU010000089.1"/>
</dbReference>
<keyword evidence="5" id="KW-0862">Zinc</keyword>
<evidence type="ECO:0000256" key="8">
    <source>
        <dbReference type="SAM" id="Coils"/>
    </source>
</evidence>
<gene>
    <name evidence="12" type="ORF">IQ236_23940</name>
</gene>
<evidence type="ECO:0000259" key="10">
    <source>
        <dbReference type="Pfam" id="PF07282"/>
    </source>
</evidence>
<evidence type="ECO:0000313" key="13">
    <source>
        <dbReference type="Proteomes" id="UP000640725"/>
    </source>
</evidence>
<dbReference type="Pfam" id="PF12323">
    <property type="entry name" value="HTH_OrfB_IS605"/>
    <property type="match status" value="1"/>
</dbReference>
<evidence type="ECO:0000256" key="2">
    <source>
        <dbReference type="ARBA" id="ARBA00011044"/>
    </source>
</evidence>
<dbReference type="InterPro" id="IPR001959">
    <property type="entry name" value="Transposase"/>
</dbReference>
<keyword evidence="3" id="KW-0815">Transposition</keyword>
<dbReference type="InterPro" id="IPR051399">
    <property type="entry name" value="RNA-guided_DNA_endo/Transpos"/>
</dbReference>